<keyword evidence="3" id="KW-0456">Lyase</keyword>
<gene>
    <name evidence="5" type="ORF">SAMN05444142_107178</name>
</gene>
<keyword evidence="6" id="KW-1185">Reference proteome</keyword>
<dbReference type="Gene3D" id="3.90.226.10">
    <property type="entry name" value="2-enoyl-CoA Hydratase, Chain A, domain 1"/>
    <property type="match status" value="1"/>
</dbReference>
<organism evidence="5 6">
    <name type="scientific">Lutimaribacter pacificus</name>
    <dbReference type="NCBI Taxonomy" id="391948"/>
    <lineage>
        <taxon>Bacteria</taxon>
        <taxon>Pseudomonadati</taxon>
        <taxon>Pseudomonadota</taxon>
        <taxon>Alphaproteobacteria</taxon>
        <taxon>Rhodobacterales</taxon>
        <taxon>Roseobacteraceae</taxon>
        <taxon>Lutimaribacter</taxon>
    </lineage>
</organism>
<proteinExistence type="inferred from homology"/>
<dbReference type="SUPFAM" id="SSF52096">
    <property type="entry name" value="ClpP/crotonase"/>
    <property type="match status" value="1"/>
</dbReference>
<dbReference type="CDD" id="cd06558">
    <property type="entry name" value="crotonase-like"/>
    <property type="match status" value="1"/>
</dbReference>
<dbReference type="InterPro" id="IPR014748">
    <property type="entry name" value="Enoyl-CoA_hydra_C"/>
</dbReference>
<dbReference type="EMBL" id="FQZZ01000007">
    <property type="protein sequence ID" value="SHK66650.1"/>
    <property type="molecule type" value="Genomic_DNA"/>
</dbReference>
<keyword evidence="2" id="KW-0443">Lipid metabolism</keyword>
<evidence type="ECO:0000313" key="5">
    <source>
        <dbReference type="EMBL" id="SHK66650.1"/>
    </source>
</evidence>
<evidence type="ECO:0000256" key="2">
    <source>
        <dbReference type="ARBA" id="ARBA00023098"/>
    </source>
</evidence>
<protein>
    <submittedName>
        <fullName evidence="5">Enoyl-CoA hydratase/carnithine racemase</fullName>
    </submittedName>
</protein>
<dbReference type="PROSITE" id="PS00166">
    <property type="entry name" value="ENOYL_COA_HYDRATASE"/>
    <property type="match status" value="1"/>
</dbReference>
<evidence type="ECO:0000313" key="6">
    <source>
        <dbReference type="Proteomes" id="UP000324252"/>
    </source>
</evidence>
<dbReference type="GO" id="GO:0006635">
    <property type="term" value="P:fatty acid beta-oxidation"/>
    <property type="evidence" value="ECO:0007669"/>
    <property type="project" value="TreeGrafter"/>
</dbReference>
<dbReference type="GO" id="GO:0016829">
    <property type="term" value="F:lyase activity"/>
    <property type="evidence" value="ECO:0007669"/>
    <property type="project" value="UniProtKB-KW"/>
</dbReference>
<dbReference type="Gene3D" id="1.10.12.10">
    <property type="entry name" value="Lyase 2-enoyl-coa Hydratase, Chain A, domain 2"/>
    <property type="match status" value="1"/>
</dbReference>
<name>A0A1H0K4K6_9RHOB</name>
<evidence type="ECO:0000256" key="4">
    <source>
        <dbReference type="RuleBase" id="RU003707"/>
    </source>
</evidence>
<sequence length="285" mass="30462">MNTSIPAAPMPRGFFAQIQSMNNEVNAMSPIDVKIEDGIATVCINRPERKNALSVAATNGLTDAWEKIEADDSIRAAILTSADCGVFCAGLDLKEATQIARDEGVDILSKMRDPFHETMRACKKPIIAAMTGSLMAGGMMLTLNCDLRVGLKGTKVGITEVKIGRGSPWASPALSMLPQPILMEIVLTGDLMPIERLHEYGFTNYIEDTPDAVRARAFDLAKRIASAAPLSVVAAKGSVRATMDLGCAGGLEEGKRLHEVVYASNDAIEGPKAFAEKRAPVWTGT</sequence>
<dbReference type="InterPro" id="IPR001753">
    <property type="entry name" value="Enoyl-CoA_hydra/iso"/>
</dbReference>
<dbReference type="Proteomes" id="UP000324252">
    <property type="component" value="Unassembled WGS sequence"/>
</dbReference>
<comment type="similarity">
    <text evidence="1 4">Belongs to the enoyl-CoA hydratase/isomerase family.</text>
</comment>
<dbReference type="Pfam" id="PF00378">
    <property type="entry name" value="ECH_1"/>
    <property type="match status" value="1"/>
</dbReference>
<evidence type="ECO:0000256" key="3">
    <source>
        <dbReference type="ARBA" id="ARBA00023239"/>
    </source>
</evidence>
<dbReference type="InterPro" id="IPR029045">
    <property type="entry name" value="ClpP/crotonase-like_dom_sf"/>
</dbReference>
<dbReference type="AlphaFoldDB" id="A0A1H0K4K6"/>
<dbReference type="InterPro" id="IPR018376">
    <property type="entry name" value="Enoyl-CoA_hyd/isom_CS"/>
</dbReference>
<dbReference type="PANTHER" id="PTHR11941:SF169">
    <property type="entry name" value="(7AS)-7A-METHYL-1,5-DIOXO-2,3,5,6,7,7A-HEXAHYDRO-1H-INDENE-CARBOXYL-COA HYDROLASE"/>
    <property type="match status" value="1"/>
</dbReference>
<dbReference type="PANTHER" id="PTHR11941">
    <property type="entry name" value="ENOYL-COA HYDRATASE-RELATED"/>
    <property type="match status" value="1"/>
</dbReference>
<evidence type="ECO:0000256" key="1">
    <source>
        <dbReference type="ARBA" id="ARBA00005254"/>
    </source>
</evidence>
<reference evidence="5 6" key="1">
    <citation type="submission" date="2016-11" db="EMBL/GenBank/DDBJ databases">
        <authorList>
            <person name="Varghese N."/>
            <person name="Submissions S."/>
        </authorList>
    </citation>
    <scope>NUCLEOTIDE SEQUENCE [LARGE SCALE GENOMIC DNA]</scope>
    <source>
        <strain evidence="5 6">DSM 29620</strain>
    </source>
</reference>
<accession>A0A1H0K4K6</accession>